<dbReference type="PANTHER" id="PTHR34822">
    <property type="entry name" value="GRPB DOMAIN PROTEIN (AFU_ORTHOLOGUE AFUA_1G01530)"/>
    <property type="match status" value="1"/>
</dbReference>
<dbReference type="PANTHER" id="PTHR34822:SF1">
    <property type="entry name" value="GRPB FAMILY PROTEIN"/>
    <property type="match status" value="1"/>
</dbReference>
<dbReference type="Pfam" id="PF04229">
    <property type="entry name" value="GrpB"/>
    <property type="match status" value="1"/>
</dbReference>
<evidence type="ECO:0000313" key="1">
    <source>
        <dbReference type="EMBL" id="MBP2325446.1"/>
    </source>
</evidence>
<dbReference type="Proteomes" id="UP001519332">
    <property type="component" value="Unassembled WGS sequence"/>
</dbReference>
<reference evidence="1 2" key="1">
    <citation type="submission" date="2021-03" db="EMBL/GenBank/DDBJ databases">
        <title>Sequencing the genomes of 1000 actinobacteria strains.</title>
        <authorList>
            <person name="Klenk H.-P."/>
        </authorList>
    </citation>
    <scope>NUCLEOTIDE SEQUENCE [LARGE SCALE GENOMIC DNA]</scope>
    <source>
        <strain evidence="1 2">DSM 46670</strain>
    </source>
</reference>
<dbReference type="InterPro" id="IPR043519">
    <property type="entry name" value="NT_sf"/>
</dbReference>
<gene>
    <name evidence="1" type="ORF">JOF56_005831</name>
</gene>
<comment type="caution">
    <text evidence="1">The sequence shown here is derived from an EMBL/GenBank/DDBJ whole genome shotgun (WGS) entry which is preliminary data.</text>
</comment>
<name>A0ABS4TM28_9PSEU</name>
<protein>
    <submittedName>
        <fullName evidence="1">GrpB-like predicted nucleotidyltransferase (UPF0157 family)</fullName>
    </submittedName>
</protein>
<dbReference type="Gene3D" id="3.30.460.10">
    <property type="entry name" value="Beta Polymerase, domain 2"/>
    <property type="match status" value="1"/>
</dbReference>
<sequence>MANRLIEQLKPLAGGLARAGEFAWDHIGSTAVPGLAAKPFIDLQLGVPSLDHLDGIAEAFEPAGFVDVATVRPGSPGVLRDDARGKRANSRWDKRLFASQQAILHVRQLDSAWWHYTIRFRDLLRSDAGLRESYQRMKLDLVAAHGQDEDYDKYTLAKTVFFDAIQDRLDA</sequence>
<accession>A0ABS4TM28</accession>
<dbReference type="InterPro" id="IPR007344">
    <property type="entry name" value="GrpB/CoaE"/>
</dbReference>
<keyword evidence="2" id="KW-1185">Reference proteome</keyword>
<organism evidence="1 2">
    <name type="scientific">Kibdelosporangium banguiense</name>
    <dbReference type="NCBI Taxonomy" id="1365924"/>
    <lineage>
        <taxon>Bacteria</taxon>
        <taxon>Bacillati</taxon>
        <taxon>Actinomycetota</taxon>
        <taxon>Actinomycetes</taxon>
        <taxon>Pseudonocardiales</taxon>
        <taxon>Pseudonocardiaceae</taxon>
        <taxon>Kibdelosporangium</taxon>
    </lineage>
</organism>
<proteinExistence type="predicted"/>
<dbReference type="SUPFAM" id="SSF81301">
    <property type="entry name" value="Nucleotidyltransferase"/>
    <property type="match status" value="1"/>
</dbReference>
<dbReference type="EMBL" id="JAGINW010000001">
    <property type="protein sequence ID" value="MBP2325446.1"/>
    <property type="molecule type" value="Genomic_DNA"/>
</dbReference>
<evidence type="ECO:0000313" key="2">
    <source>
        <dbReference type="Proteomes" id="UP001519332"/>
    </source>
</evidence>